<evidence type="ECO:0000256" key="10">
    <source>
        <dbReference type="ARBA" id="ARBA00082896"/>
    </source>
</evidence>
<reference evidence="14 15" key="2">
    <citation type="submission" date="2015-05" db="EMBL/GenBank/DDBJ databases">
        <title>Distinctive expansion of gene families associated with plant cell wall degradation and secondary metabolism in the genomes of grapevine trunk pathogens.</title>
        <authorList>
            <person name="Lawrence D.P."/>
            <person name="Travadon R."/>
            <person name="Rolshausen P.E."/>
            <person name="Baumgartner K."/>
        </authorList>
    </citation>
    <scope>NUCLEOTIDE SEQUENCE [LARGE SCALE GENOMIC DNA]</scope>
    <source>
        <strain evidence="14">DS831</strain>
    </source>
</reference>
<gene>
    <name evidence="14" type="ORF">UCDDS831_g00969</name>
</gene>
<dbReference type="InterPro" id="IPR029063">
    <property type="entry name" value="SAM-dependent_MTases_sf"/>
</dbReference>
<feature type="region of interest" description="Disordered" evidence="13">
    <location>
        <begin position="608"/>
        <end position="660"/>
    </location>
</feature>
<feature type="region of interest" description="Disordered" evidence="13">
    <location>
        <begin position="99"/>
        <end position="181"/>
    </location>
</feature>
<feature type="region of interest" description="Disordered" evidence="13">
    <location>
        <begin position="41"/>
        <end position="70"/>
    </location>
</feature>
<dbReference type="SUPFAM" id="SSF53335">
    <property type="entry name" value="S-adenosyl-L-methionine-dependent methyltransferases"/>
    <property type="match status" value="1"/>
</dbReference>
<dbReference type="Gene3D" id="3.40.50.150">
    <property type="entry name" value="Vaccinia Virus protein VP39"/>
    <property type="match status" value="1"/>
</dbReference>
<dbReference type="FunFam" id="3.30.56.70:FF:000001">
    <property type="entry name" value="tRNA (guanine(26)-N(2))-dimethyltransferase"/>
    <property type="match status" value="1"/>
</dbReference>
<evidence type="ECO:0000256" key="8">
    <source>
        <dbReference type="ARBA" id="ARBA00051897"/>
    </source>
</evidence>
<evidence type="ECO:0000256" key="3">
    <source>
        <dbReference type="ARBA" id="ARBA00022679"/>
    </source>
</evidence>
<feature type="region of interest" description="Disordered" evidence="13">
    <location>
        <begin position="1"/>
        <end position="24"/>
    </location>
</feature>
<keyword evidence="5 12" id="KW-0819">tRNA processing</keyword>
<accession>A0A0G2EY61</accession>
<organism evidence="14 15">
    <name type="scientific">Diplodia seriata</name>
    <dbReference type="NCBI Taxonomy" id="420778"/>
    <lineage>
        <taxon>Eukaryota</taxon>
        <taxon>Fungi</taxon>
        <taxon>Dikarya</taxon>
        <taxon>Ascomycota</taxon>
        <taxon>Pezizomycotina</taxon>
        <taxon>Dothideomycetes</taxon>
        <taxon>Dothideomycetes incertae sedis</taxon>
        <taxon>Botryosphaeriales</taxon>
        <taxon>Botryosphaeriaceae</taxon>
        <taxon>Diplodia</taxon>
    </lineage>
</organism>
<dbReference type="GO" id="GO:0005634">
    <property type="term" value="C:nucleus"/>
    <property type="evidence" value="ECO:0007669"/>
    <property type="project" value="TreeGrafter"/>
</dbReference>
<evidence type="ECO:0000313" key="14">
    <source>
        <dbReference type="EMBL" id="KKY27006.1"/>
    </source>
</evidence>
<feature type="compositionally biased region" description="Basic and acidic residues" evidence="13">
    <location>
        <begin position="128"/>
        <end position="148"/>
    </location>
</feature>
<dbReference type="Proteomes" id="UP000034182">
    <property type="component" value="Unassembled WGS sequence"/>
</dbReference>
<keyword evidence="6 12" id="KW-0694">RNA-binding</keyword>
<evidence type="ECO:0000256" key="7">
    <source>
        <dbReference type="ARBA" id="ARBA00039099"/>
    </source>
</evidence>
<keyword evidence="3 12" id="KW-0808">Transferase</keyword>
<dbReference type="Pfam" id="PF02005">
    <property type="entry name" value="TRM"/>
    <property type="match status" value="2"/>
</dbReference>
<dbReference type="EC" id="2.1.1.216" evidence="7"/>
<evidence type="ECO:0000256" key="12">
    <source>
        <dbReference type="PROSITE-ProRule" id="PRU00958"/>
    </source>
</evidence>
<dbReference type="PANTHER" id="PTHR10631">
    <property type="entry name" value="N 2 ,N 2 -DIMETHYLGUANOSINE TRNA METHYLTRANSFERASE"/>
    <property type="match status" value="1"/>
</dbReference>
<feature type="compositionally biased region" description="Basic and acidic residues" evidence="13">
    <location>
        <begin position="613"/>
        <end position="632"/>
    </location>
</feature>
<evidence type="ECO:0000256" key="6">
    <source>
        <dbReference type="ARBA" id="ARBA00022884"/>
    </source>
</evidence>
<dbReference type="AlphaFoldDB" id="A0A0G2EY61"/>
<evidence type="ECO:0000256" key="1">
    <source>
        <dbReference type="ARBA" id="ARBA00022555"/>
    </source>
</evidence>
<dbReference type="CDD" id="cd02440">
    <property type="entry name" value="AdoMet_MTases"/>
    <property type="match status" value="1"/>
</dbReference>
<dbReference type="EMBL" id="LAQI01000028">
    <property type="protein sequence ID" value="KKY27006.1"/>
    <property type="molecule type" value="Genomic_DNA"/>
</dbReference>
<dbReference type="InterPro" id="IPR002905">
    <property type="entry name" value="Trm1"/>
</dbReference>
<evidence type="ECO:0000256" key="9">
    <source>
        <dbReference type="ARBA" id="ARBA00077143"/>
    </source>
</evidence>
<feature type="compositionally biased region" description="Basic and acidic residues" evidence="13">
    <location>
        <begin position="100"/>
        <end position="110"/>
    </location>
</feature>
<reference evidence="14 15" key="1">
    <citation type="submission" date="2015-03" db="EMBL/GenBank/DDBJ databases">
        <authorList>
            <person name="Morales-Cruz A."/>
            <person name="Amrine K.C."/>
            <person name="Cantu D."/>
        </authorList>
    </citation>
    <scope>NUCLEOTIDE SEQUENCE [LARGE SCALE GENOMIC DNA]</scope>
    <source>
        <strain evidence="14">DS831</strain>
    </source>
</reference>
<dbReference type="GO" id="GO:0000049">
    <property type="term" value="F:tRNA binding"/>
    <property type="evidence" value="ECO:0007669"/>
    <property type="project" value="UniProtKB-UniRule"/>
</dbReference>
<comment type="similarity">
    <text evidence="12">Belongs to the class I-like SAM-binding methyltransferase superfamily. Trm1 family.</text>
</comment>
<evidence type="ECO:0000256" key="2">
    <source>
        <dbReference type="ARBA" id="ARBA00022603"/>
    </source>
</evidence>
<keyword evidence="4 12" id="KW-0949">S-adenosyl-L-methionine</keyword>
<evidence type="ECO:0000256" key="11">
    <source>
        <dbReference type="ARBA" id="ARBA00083299"/>
    </source>
</evidence>
<dbReference type="Gene3D" id="3.30.56.70">
    <property type="entry name" value="N2,N2-dimethylguanosine tRNA methyltransferase, C-terminal domain"/>
    <property type="match status" value="1"/>
</dbReference>
<dbReference type="InterPro" id="IPR042296">
    <property type="entry name" value="tRNA_met_Trm1_C"/>
</dbReference>
<evidence type="ECO:0000256" key="13">
    <source>
        <dbReference type="SAM" id="MobiDB-lite"/>
    </source>
</evidence>
<feature type="compositionally biased region" description="Polar residues" evidence="13">
    <location>
        <begin position="161"/>
        <end position="176"/>
    </location>
</feature>
<comment type="catalytic activity">
    <reaction evidence="8">
        <text>guanosine(26) in tRNA + 2 S-adenosyl-L-methionine = N(2)-dimethylguanosine(26) in tRNA + 2 S-adenosyl-L-homocysteine + 2 H(+)</text>
        <dbReference type="Rhea" id="RHEA:43140"/>
        <dbReference type="Rhea" id="RHEA-COMP:10359"/>
        <dbReference type="Rhea" id="RHEA-COMP:10360"/>
        <dbReference type="ChEBI" id="CHEBI:15378"/>
        <dbReference type="ChEBI" id="CHEBI:57856"/>
        <dbReference type="ChEBI" id="CHEBI:59789"/>
        <dbReference type="ChEBI" id="CHEBI:74269"/>
        <dbReference type="ChEBI" id="CHEBI:74513"/>
        <dbReference type="EC" id="2.1.1.216"/>
    </reaction>
</comment>
<dbReference type="PANTHER" id="PTHR10631:SF3">
    <property type="entry name" value="TRNA (GUANINE(26)-N(2))-DIMETHYLTRANSFERASE"/>
    <property type="match status" value="1"/>
</dbReference>
<sequence length="704" mass="77977">MAESSTTTAAPASLADPPRAGQHVLHDGKEYDTAKEGLAHILIPPNTATSVDPKKLGKSDDEEQKQSVFYNPIQQFNRDLSVLAIRAYGEDAIASKARKYTQERLKEKRKSERKRKARSENEGAAEGNDNKRAKVNHKAETGIAEKAEGTPAEEAVEEQPDQTSGETQQNPRTNGASKGPKFRILDALSATGLRALRYAHEIPFATSVTGNDLSPSAVDAMKLNIRHNRLEHKITPVTGNAVAHMYQFVGQEGVGGPGQKYDVIDLDPYGTAVPFLDGAVQAVADGGLLCVTCTDAGVFNSNSYPEKAYSQYGGLPMKGYHSHECGLRLILHAIATTAAKYGISIEPLLSLSIDYYARVFVRVRKSPADVKFLAGKQMLVYNCDSGCGAWTKQFLARNHVQVGKKGTEYFKYSFAQGPSAPPHCPHCGFKTHLSGPMWGGPLHNPAFIEKILSYLPAVDKDTYQTMDRIEGMLRTAHEELLFETPSPYACTSNSAEPSTPGQDEIPKMDPAIVDHHPFFFSVSQLSRIMHCQALPDAAFKGAMRRLGYRTTRSHCKPGTVKTDAPWEVVWEVMREWVRQRSPVKDEKFRVNTPGRGVWEKRRVVEDVEMANQKTEEEKSEEHGERKTEKEGEGAEQVSGSADEAENQVSDVKIEKQWAPNDGLEKLHKLEVVFDEELGKDKENKKVVRYQMNPRANWGPMGRAK</sequence>
<dbReference type="PROSITE" id="PS51626">
    <property type="entry name" value="SAM_MT_TRM1"/>
    <property type="match status" value="1"/>
</dbReference>
<dbReference type="GO" id="GO:0002940">
    <property type="term" value="P:tRNA N2-guanine methylation"/>
    <property type="evidence" value="ECO:0007669"/>
    <property type="project" value="TreeGrafter"/>
</dbReference>
<keyword evidence="1 12" id="KW-0820">tRNA-binding</keyword>
<dbReference type="GO" id="GO:0160104">
    <property type="term" value="F:tRNA (guanine(26)-N2)-dimethyltransferase activity"/>
    <property type="evidence" value="ECO:0007669"/>
    <property type="project" value="UniProtKB-EC"/>
</dbReference>
<protein>
    <recommendedName>
        <fullName evidence="7">tRNA (guanine(26)-N(2))-dimethyltransferase</fullName>
        <ecNumber evidence="7">2.1.1.216</ecNumber>
    </recommendedName>
    <alternativeName>
        <fullName evidence="10">tRNA 2,2-dimethylguanosine-26 methyltransferase</fullName>
    </alternativeName>
    <alternativeName>
        <fullName evidence="9">tRNA(guanine-26,N(2)-N(2)) methyltransferase</fullName>
    </alternativeName>
    <alternativeName>
        <fullName evidence="11">tRNA(m(2,2)G26)dimethyltransferase</fullName>
    </alternativeName>
</protein>
<keyword evidence="2 12" id="KW-0489">Methyltransferase</keyword>
<feature type="compositionally biased region" description="Low complexity" evidence="13">
    <location>
        <begin position="1"/>
        <end position="18"/>
    </location>
</feature>
<evidence type="ECO:0000313" key="15">
    <source>
        <dbReference type="Proteomes" id="UP000034182"/>
    </source>
</evidence>
<comment type="caution">
    <text evidence="14">The sequence shown here is derived from an EMBL/GenBank/DDBJ whole genome shotgun (WGS) entry which is preliminary data.</text>
</comment>
<evidence type="ECO:0000256" key="4">
    <source>
        <dbReference type="ARBA" id="ARBA00022691"/>
    </source>
</evidence>
<evidence type="ECO:0000256" key="5">
    <source>
        <dbReference type="ARBA" id="ARBA00022694"/>
    </source>
</evidence>
<name>A0A0G2EY61_9PEZI</name>
<proteinExistence type="inferred from homology"/>